<keyword evidence="1" id="KW-0812">Transmembrane</keyword>
<keyword evidence="1" id="KW-1133">Transmembrane helix</keyword>
<name>A0A4U5MIE1_STECR</name>
<dbReference type="PANTHER" id="PTHR22718">
    <property type="entry name" value="SERPENTINE RECEPTOR, CLASS X"/>
    <property type="match status" value="1"/>
</dbReference>
<accession>A0A4U5MIE1</accession>
<dbReference type="AlphaFoldDB" id="A0A4U5MIE1"/>
<keyword evidence="3" id="KW-1185">Reference proteome</keyword>
<gene>
    <name evidence="2" type="ORF">L596_021308</name>
</gene>
<keyword evidence="1" id="KW-0472">Membrane</keyword>
<dbReference type="Proteomes" id="UP000298663">
    <property type="component" value="Unassembled WGS sequence"/>
</dbReference>
<dbReference type="EMBL" id="AZBU02000007">
    <property type="protein sequence ID" value="TKR69111.1"/>
    <property type="molecule type" value="Genomic_DNA"/>
</dbReference>
<evidence type="ECO:0008006" key="4">
    <source>
        <dbReference type="Google" id="ProtNLM"/>
    </source>
</evidence>
<feature type="transmembrane region" description="Helical" evidence="1">
    <location>
        <begin position="6"/>
        <end position="29"/>
    </location>
</feature>
<protein>
    <recommendedName>
        <fullName evidence="4">G-protein coupled receptors family 1 profile domain-containing protein</fullName>
    </recommendedName>
</protein>
<sequence length="162" mass="18669">MILRYQSYVIPCVMFGIYVVLLLYIQFGFDYTFVGWKPMKITVVRSNTDDVKLKRKTEIRLLVQSVLICGFLELQTLAFTFFPRMGLKGENALYLNIVQNSVSILNATVHSTIFLFYNAEVRVSSLKLISSVMRFMSRDKQQSNRVTTFKQISTSPKPSQAQ</sequence>
<comment type="caution">
    <text evidence="2">The sequence shown here is derived from an EMBL/GenBank/DDBJ whole genome shotgun (WGS) entry which is preliminary data.</text>
</comment>
<organism evidence="2 3">
    <name type="scientific">Steinernema carpocapsae</name>
    <name type="common">Entomopathogenic nematode</name>
    <dbReference type="NCBI Taxonomy" id="34508"/>
    <lineage>
        <taxon>Eukaryota</taxon>
        <taxon>Metazoa</taxon>
        <taxon>Ecdysozoa</taxon>
        <taxon>Nematoda</taxon>
        <taxon>Chromadorea</taxon>
        <taxon>Rhabditida</taxon>
        <taxon>Tylenchina</taxon>
        <taxon>Panagrolaimomorpha</taxon>
        <taxon>Strongyloidoidea</taxon>
        <taxon>Steinernematidae</taxon>
        <taxon>Steinernema</taxon>
    </lineage>
</organism>
<evidence type="ECO:0000256" key="1">
    <source>
        <dbReference type="SAM" id="Phobius"/>
    </source>
</evidence>
<feature type="transmembrane region" description="Helical" evidence="1">
    <location>
        <begin position="61"/>
        <end position="82"/>
    </location>
</feature>
<dbReference type="OrthoDB" id="5857364at2759"/>
<evidence type="ECO:0000313" key="3">
    <source>
        <dbReference type="Proteomes" id="UP000298663"/>
    </source>
</evidence>
<reference evidence="2 3" key="1">
    <citation type="journal article" date="2015" name="Genome Biol.">
        <title>Comparative genomics of Steinernema reveals deeply conserved gene regulatory networks.</title>
        <authorList>
            <person name="Dillman A.R."/>
            <person name="Macchietto M."/>
            <person name="Porter C.F."/>
            <person name="Rogers A."/>
            <person name="Williams B."/>
            <person name="Antoshechkin I."/>
            <person name="Lee M.M."/>
            <person name="Goodwin Z."/>
            <person name="Lu X."/>
            <person name="Lewis E.E."/>
            <person name="Goodrich-Blair H."/>
            <person name="Stock S.P."/>
            <person name="Adams B.J."/>
            <person name="Sternberg P.W."/>
            <person name="Mortazavi A."/>
        </authorList>
    </citation>
    <scope>NUCLEOTIDE SEQUENCE [LARGE SCALE GENOMIC DNA]</scope>
    <source>
        <strain evidence="2 3">ALL</strain>
    </source>
</reference>
<evidence type="ECO:0000313" key="2">
    <source>
        <dbReference type="EMBL" id="TKR69111.1"/>
    </source>
</evidence>
<dbReference type="PANTHER" id="PTHR22718:SF25">
    <property type="entry name" value="G-PROTEIN COUPLED RECEPTORS FAMILY 1 PROFILE DOMAIN-CONTAINING PROTEIN"/>
    <property type="match status" value="1"/>
</dbReference>
<reference evidence="2 3" key="2">
    <citation type="journal article" date="2019" name="G3 (Bethesda)">
        <title>Hybrid Assembly of the Genome of the Entomopathogenic Nematode Steinernema carpocapsae Identifies the X-Chromosome.</title>
        <authorList>
            <person name="Serra L."/>
            <person name="Macchietto M."/>
            <person name="Macias-Munoz A."/>
            <person name="McGill C.J."/>
            <person name="Rodriguez I.M."/>
            <person name="Rodriguez B."/>
            <person name="Murad R."/>
            <person name="Mortazavi A."/>
        </authorList>
    </citation>
    <scope>NUCLEOTIDE SEQUENCE [LARGE SCALE GENOMIC DNA]</scope>
    <source>
        <strain evidence="2 3">ALL</strain>
    </source>
</reference>
<proteinExistence type="predicted"/>